<sequence length="454" mass="51121">MPPRLDDNVVLKDPPKDEEDPTDNWNLPSLADPENNQNPNLPPPKEPKSDEDSSRKGEPTNQGQISPKKAKEMVKELQEFIDLSFHGHGKTCACSLGNVVLTQLQFMAGTLNLMVETEMKLIEASKTAAFAFKGEGKLPTNVYGTWNRTVMEDEDLSAAIQLWLQDQGKYVQAWDVIDFFGTEAAIQFKSIIDRRPSLCTAQQWMHWVGYTWMKEHQNLFADGHKQDDVKNYQTKYYVPKWTKLEQQMQSWDSEGTEILPELDEGERVAVSKKAGINKKGKGVLLMVANFISADYGWLQSRLDPPRATPTAPDESAAGEENLDNAWVIFCAGNQHDGWFGITHVVKQLLHAMLIVKKHYPNEDHVFIFNNATTHTKLPESAPNINRMMLGPLQKVGGEEVRASSEKVRIDYAPAILLDGTMQQLYHPLDHQNKKLQGAFKGMALILEEQGVPNA</sequence>
<evidence type="ECO:0000313" key="2">
    <source>
        <dbReference type="EMBL" id="KAF8675171.1"/>
    </source>
</evidence>
<proteinExistence type="predicted"/>
<feature type="compositionally biased region" description="Basic and acidic residues" evidence="1">
    <location>
        <begin position="45"/>
        <end position="58"/>
    </location>
</feature>
<feature type="compositionally biased region" description="Basic and acidic residues" evidence="1">
    <location>
        <begin position="1"/>
        <end position="15"/>
    </location>
</feature>
<reference evidence="2" key="1">
    <citation type="submission" date="2020-09" db="EMBL/GenBank/DDBJ databases">
        <title>Comparative genome analyses of four rice-infecting Rhizoctonia solani isolates reveal extensive enrichment of homogalacturonan modification genes.</title>
        <authorList>
            <person name="Lee D.-Y."/>
            <person name="Jeon J."/>
            <person name="Kim K.-T."/>
            <person name="Cheong K."/>
            <person name="Song H."/>
            <person name="Choi G."/>
            <person name="Ko J."/>
            <person name="Opiyo S.O."/>
            <person name="Zuo S."/>
            <person name="Madhav S."/>
            <person name="Lee Y.-H."/>
            <person name="Wang G.-L."/>
        </authorList>
    </citation>
    <scope>NUCLEOTIDE SEQUENCE</scope>
    <source>
        <strain evidence="2">AG1-IA YN-7</strain>
    </source>
</reference>
<dbReference type="EMBL" id="JACYCC010000127">
    <property type="protein sequence ID" value="KAF8675171.1"/>
    <property type="molecule type" value="Genomic_DNA"/>
</dbReference>
<gene>
    <name evidence="2" type="ORF">RHS04_06754</name>
</gene>
<dbReference type="PANTHER" id="PTHR35871">
    <property type="entry name" value="EXPRESSED PROTEIN"/>
    <property type="match status" value="1"/>
</dbReference>
<feature type="region of interest" description="Disordered" evidence="1">
    <location>
        <begin position="1"/>
        <end position="71"/>
    </location>
</feature>
<dbReference type="Proteomes" id="UP000650582">
    <property type="component" value="Unassembled WGS sequence"/>
</dbReference>
<accession>A0A8H7LI81</accession>
<dbReference type="PANTHER" id="PTHR35871:SF1">
    <property type="entry name" value="CXC1-LIKE CYSTEINE CLUSTER ASSOCIATED WITH KDZ TRANSPOSASES DOMAIN-CONTAINING PROTEIN"/>
    <property type="match status" value="1"/>
</dbReference>
<name>A0A8H7LI81_9AGAM</name>
<protein>
    <submittedName>
        <fullName evidence="2">Uncharacterized protein</fullName>
    </submittedName>
</protein>
<dbReference type="AlphaFoldDB" id="A0A8H7LI81"/>
<comment type="caution">
    <text evidence="2">The sequence shown here is derived from an EMBL/GenBank/DDBJ whole genome shotgun (WGS) entry which is preliminary data.</text>
</comment>
<evidence type="ECO:0000256" key="1">
    <source>
        <dbReference type="SAM" id="MobiDB-lite"/>
    </source>
</evidence>
<evidence type="ECO:0000313" key="3">
    <source>
        <dbReference type="Proteomes" id="UP000650582"/>
    </source>
</evidence>
<organism evidence="2 3">
    <name type="scientific">Rhizoctonia solani</name>
    <dbReference type="NCBI Taxonomy" id="456999"/>
    <lineage>
        <taxon>Eukaryota</taxon>
        <taxon>Fungi</taxon>
        <taxon>Dikarya</taxon>
        <taxon>Basidiomycota</taxon>
        <taxon>Agaricomycotina</taxon>
        <taxon>Agaricomycetes</taxon>
        <taxon>Cantharellales</taxon>
        <taxon>Ceratobasidiaceae</taxon>
        <taxon>Rhizoctonia</taxon>
    </lineage>
</organism>